<sequence length="952" mass="102959">MNDLARDDRLPPLPSPASDAPLSPKSSAPDPVHITPNSPTSPSISEHKPKKANPLNDLIDTEKQYVDQLTGVIRKVAAAWSRNNLPPHDLDTMFRSIEAVYKANRGLYAKLKEIGTNPSSPKALGDLLMRWIEDLKTPYTTYCTKYLSGFDIWEPVQSNPKLAPALMTFSATCPPPSSVSGVWTLDDLFLLPKARLKYYKKLYNRLLKTTEPGRSDHRLLVGALDTLEFLIGVVESRSTIQAGSPEISHSPPAGAEDEVVIDTRSQNLPPMLPSIMSTADSQPIPASNANSPPPEEIASEGNGTSQVTTNSNGGPTLAMSLSDLERRLKTDRTMDIFTMKPKVVNLHMNAPGLTFTREVKFSKNAVIRFVPRHGTEEVVHPQAHIFLLSDLFLLGDRMSPEEQAQYATEGADMWLSYPPLAGKVLRIVEEGEGHTIQIAIMRKEYLTIEFPSAECRSSFSRHLKECIEFSSTLPPPAKSPPPPVPPINPMFLNSTDPLDSRRTSPISRIASPQSSDLHNSMGSSTGPSSDGNLVENMHRLRMDVSTPPVGPPFPHSGLSAAREIHPPRSFPNNPSFGPGPVPGPARSSSFASLPPRGLPGHGQQSPSHMERSLPNSRSPPPHTMNPPHPMGPPHNMNPPHTMNPPHSMGPAPHPMSPPPQFAGPSGHPMNPPHFTGPPPHPMNHPHMMHANMPRPPPMQIPNGPMQGGPPRHPGPMHNGPLSAPPRNEPYGPPAGAPNFRPSSESQIHPGARKTPSLRSLGSQYSHYEQSLPAPPLPSFANGLSQSISRNGSFTSLSAPPSQPLLPSANVNSGSVAELSFDAPSPPGSPVPETPQVTGRLPSTVSAQMKCKVFLQQQHAQWKSLGSGKLKLYHQEVTNIKQLVVEGEDKNKTILVSTIVLTDGVERVGKTGVAIELSDHGARTGVIYMIQLRNEKSAGGLYDSLLAGSDRSK</sequence>
<dbReference type="GO" id="GO:0031267">
    <property type="term" value="F:small GTPase binding"/>
    <property type="evidence" value="ECO:0007669"/>
    <property type="project" value="TreeGrafter"/>
</dbReference>
<feature type="region of interest" description="Disordered" evidence="1">
    <location>
        <begin position="816"/>
        <end position="837"/>
    </location>
</feature>
<feature type="compositionally biased region" description="Pro residues" evidence="1">
    <location>
        <begin position="651"/>
        <end position="661"/>
    </location>
</feature>
<dbReference type="SMART" id="SM00325">
    <property type="entry name" value="RhoGEF"/>
    <property type="match status" value="1"/>
</dbReference>
<dbReference type="InterPro" id="IPR035899">
    <property type="entry name" value="DBL_dom_sf"/>
</dbReference>
<evidence type="ECO:0000313" key="3">
    <source>
        <dbReference type="EMBL" id="KAF7784393.1"/>
    </source>
</evidence>
<feature type="compositionally biased region" description="Low complexity" evidence="1">
    <location>
        <begin position="637"/>
        <end position="650"/>
    </location>
</feature>
<name>A0A8H7FAU1_AGABI</name>
<feature type="compositionally biased region" description="Pro residues" evidence="1">
    <location>
        <begin position="617"/>
        <end position="636"/>
    </location>
</feature>
<dbReference type="PANTHER" id="PTHR45924:SF2">
    <property type="entry name" value="FI17866P1"/>
    <property type="match status" value="1"/>
</dbReference>
<feature type="domain" description="DH" evidence="2">
    <location>
        <begin position="50"/>
        <end position="237"/>
    </location>
</feature>
<dbReference type="PANTHER" id="PTHR45924">
    <property type="entry name" value="FI17866P1"/>
    <property type="match status" value="1"/>
</dbReference>
<dbReference type="AlphaFoldDB" id="A0A8H7FAU1"/>
<dbReference type="EMBL" id="JABXXO010000001">
    <property type="protein sequence ID" value="KAF7784393.1"/>
    <property type="molecule type" value="Genomic_DNA"/>
</dbReference>
<proteinExistence type="predicted"/>
<feature type="compositionally biased region" description="Low complexity" evidence="1">
    <location>
        <begin position="795"/>
        <end position="808"/>
    </location>
</feature>
<dbReference type="PROSITE" id="PS50010">
    <property type="entry name" value="DH_2"/>
    <property type="match status" value="1"/>
</dbReference>
<evidence type="ECO:0000256" key="1">
    <source>
        <dbReference type="SAM" id="MobiDB-lite"/>
    </source>
</evidence>
<organism evidence="3 4">
    <name type="scientific">Agaricus bisporus var. burnettii</name>
    <dbReference type="NCBI Taxonomy" id="192524"/>
    <lineage>
        <taxon>Eukaryota</taxon>
        <taxon>Fungi</taxon>
        <taxon>Dikarya</taxon>
        <taxon>Basidiomycota</taxon>
        <taxon>Agaricomycotina</taxon>
        <taxon>Agaricomycetes</taxon>
        <taxon>Agaricomycetidae</taxon>
        <taxon>Agaricales</taxon>
        <taxon>Agaricineae</taxon>
        <taxon>Agaricaceae</taxon>
        <taxon>Agaricus</taxon>
    </lineage>
</organism>
<feature type="region of interest" description="Disordered" evidence="1">
    <location>
        <begin position="1"/>
        <end position="56"/>
    </location>
</feature>
<gene>
    <name evidence="3" type="ORF">Agabi119p4_558</name>
</gene>
<dbReference type="Proteomes" id="UP000629468">
    <property type="component" value="Unassembled WGS sequence"/>
</dbReference>
<evidence type="ECO:0000313" key="4">
    <source>
        <dbReference type="Proteomes" id="UP000629468"/>
    </source>
</evidence>
<dbReference type="GO" id="GO:0005085">
    <property type="term" value="F:guanyl-nucleotide exchange factor activity"/>
    <property type="evidence" value="ECO:0007669"/>
    <property type="project" value="InterPro"/>
</dbReference>
<feature type="region of interest" description="Disordered" evidence="1">
    <location>
        <begin position="470"/>
        <end position="783"/>
    </location>
</feature>
<dbReference type="SUPFAM" id="SSF48065">
    <property type="entry name" value="DBL homology domain (DH-domain)"/>
    <property type="match status" value="1"/>
</dbReference>
<feature type="compositionally biased region" description="Pro residues" evidence="1">
    <location>
        <begin position="669"/>
        <end position="682"/>
    </location>
</feature>
<comment type="caution">
    <text evidence="3">The sequence shown here is derived from an EMBL/GenBank/DDBJ whole genome shotgun (WGS) entry which is preliminary data.</text>
</comment>
<feature type="compositionally biased region" description="Low complexity" evidence="1">
    <location>
        <begin position="16"/>
        <end position="44"/>
    </location>
</feature>
<feature type="compositionally biased region" description="Polar residues" evidence="1">
    <location>
        <begin position="301"/>
        <end position="314"/>
    </location>
</feature>
<feature type="compositionally biased region" description="Polar residues" evidence="1">
    <location>
        <begin position="756"/>
        <end position="768"/>
    </location>
</feature>
<feature type="region of interest" description="Disordered" evidence="1">
    <location>
        <begin position="791"/>
        <end position="810"/>
    </location>
</feature>
<feature type="region of interest" description="Disordered" evidence="1">
    <location>
        <begin position="270"/>
        <end position="318"/>
    </location>
</feature>
<feature type="compositionally biased region" description="Basic and acidic residues" evidence="1">
    <location>
        <begin position="1"/>
        <end position="10"/>
    </location>
</feature>
<dbReference type="Pfam" id="PF00621">
    <property type="entry name" value="RhoGEF"/>
    <property type="match status" value="1"/>
</dbReference>
<dbReference type="Gene3D" id="1.20.900.10">
    <property type="entry name" value="Dbl homology (DH) domain"/>
    <property type="match status" value="1"/>
</dbReference>
<dbReference type="SUPFAM" id="SSF50729">
    <property type="entry name" value="PH domain-like"/>
    <property type="match status" value="1"/>
</dbReference>
<reference evidence="3 4" key="1">
    <citation type="journal article" name="Sci. Rep.">
        <title>Telomere-to-telomere assembled and centromere annotated genomes of the two main subspecies of the button mushroom Agaricus bisporus reveal especially polymorphic chromosome ends.</title>
        <authorList>
            <person name="Sonnenberg A.S.M."/>
            <person name="Sedaghat-Telgerd N."/>
            <person name="Lavrijssen B."/>
            <person name="Ohm R.A."/>
            <person name="Hendrickx P.M."/>
            <person name="Scholtmeijer K."/>
            <person name="Baars J.J.P."/>
            <person name="van Peer A."/>
        </authorList>
    </citation>
    <scope>NUCLEOTIDE SEQUENCE [LARGE SCALE GENOMIC DNA]</scope>
    <source>
        <strain evidence="3 4">H119_p4</strain>
    </source>
</reference>
<dbReference type="InterPro" id="IPR000219">
    <property type="entry name" value="DH_dom"/>
</dbReference>
<feature type="compositionally biased region" description="Pro residues" evidence="1">
    <location>
        <begin position="823"/>
        <end position="832"/>
    </location>
</feature>
<accession>A0A8H7FAU1</accession>
<protein>
    <recommendedName>
        <fullName evidence="2">DH domain-containing protein</fullName>
    </recommendedName>
</protein>
<feature type="compositionally biased region" description="Pro residues" evidence="1">
    <location>
        <begin position="473"/>
        <end position="488"/>
    </location>
</feature>
<evidence type="ECO:0000259" key="2">
    <source>
        <dbReference type="PROSITE" id="PS50010"/>
    </source>
</evidence>
<feature type="compositionally biased region" description="Pro residues" evidence="1">
    <location>
        <begin position="722"/>
        <end position="735"/>
    </location>
</feature>
<feature type="compositionally biased region" description="Polar residues" evidence="1">
    <location>
        <begin position="491"/>
        <end position="531"/>
    </location>
</feature>